<dbReference type="Proteomes" id="UP000248798">
    <property type="component" value="Unassembled WGS sequence"/>
</dbReference>
<dbReference type="InterPro" id="IPR006056">
    <property type="entry name" value="RidA"/>
</dbReference>
<dbReference type="CDD" id="cd00448">
    <property type="entry name" value="YjgF_YER057c_UK114_family"/>
    <property type="match status" value="1"/>
</dbReference>
<dbReference type="PANTHER" id="PTHR11803:SF58">
    <property type="entry name" value="PROTEIN HMF1-RELATED"/>
    <property type="match status" value="1"/>
</dbReference>
<dbReference type="EMBL" id="CP036313">
    <property type="protein sequence ID" value="QBH14539.1"/>
    <property type="molecule type" value="Genomic_DNA"/>
</dbReference>
<dbReference type="InterPro" id="IPR006175">
    <property type="entry name" value="YjgF/YER057c/UK114"/>
</dbReference>
<name>A0A328F9R4_9BACT</name>
<dbReference type="OrthoDB" id="9808943at2"/>
<organism evidence="3 4">
    <name type="scientific">Desulfobacter hydrogenophilus</name>
    <dbReference type="NCBI Taxonomy" id="2291"/>
    <lineage>
        <taxon>Bacteria</taxon>
        <taxon>Pseudomonadati</taxon>
        <taxon>Thermodesulfobacteriota</taxon>
        <taxon>Desulfobacteria</taxon>
        <taxon>Desulfobacterales</taxon>
        <taxon>Desulfobacteraceae</taxon>
        <taxon>Desulfobacter</taxon>
    </lineage>
</organism>
<dbReference type="InterPro" id="IPR019897">
    <property type="entry name" value="RidA_CS"/>
</dbReference>
<evidence type="ECO:0000313" key="5">
    <source>
        <dbReference type="Proteomes" id="UP000293902"/>
    </source>
</evidence>
<dbReference type="AlphaFoldDB" id="A0A328F9R4"/>
<comment type="similarity">
    <text evidence="1">Belongs to the RutC family.</text>
</comment>
<proteinExistence type="inferred from homology"/>
<dbReference type="SUPFAM" id="SSF55298">
    <property type="entry name" value="YjgF-like"/>
    <property type="match status" value="1"/>
</dbReference>
<reference evidence="3 4" key="1">
    <citation type="submission" date="2018-06" db="EMBL/GenBank/DDBJ databases">
        <title>Complete Genome Sequence of Desulfobacter hydrogenophilus (DSM3380).</title>
        <authorList>
            <person name="Marietou A."/>
            <person name="Schreiber L."/>
            <person name="Marshall I."/>
            <person name="Jorgensen B."/>
        </authorList>
    </citation>
    <scope>NUCLEOTIDE SEQUENCE [LARGE SCALE GENOMIC DNA]</scope>
    <source>
        <strain evidence="3 4">DSM 3380</strain>
    </source>
</reference>
<evidence type="ECO:0000256" key="1">
    <source>
        <dbReference type="ARBA" id="ARBA00010552"/>
    </source>
</evidence>
<dbReference type="GO" id="GO:0019239">
    <property type="term" value="F:deaminase activity"/>
    <property type="evidence" value="ECO:0007669"/>
    <property type="project" value="TreeGrafter"/>
</dbReference>
<dbReference type="NCBIfam" id="TIGR00004">
    <property type="entry name" value="Rid family detoxifying hydrolase"/>
    <property type="match status" value="1"/>
</dbReference>
<reference evidence="2 5" key="2">
    <citation type="submission" date="2019-02" db="EMBL/GenBank/DDBJ databases">
        <title>Complete genome sequence of Desulfobacter hydrogenophilus AcRS1.</title>
        <authorList>
            <person name="Marietou A."/>
            <person name="Lund M.B."/>
            <person name="Marshall I.P.G."/>
            <person name="Schreiber L."/>
            <person name="Jorgensen B."/>
        </authorList>
    </citation>
    <scope>NUCLEOTIDE SEQUENCE [LARGE SCALE GENOMIC DNA]</scope>
    <source>
        <strain evidence="2 5">AcRS1</strain>
    </source>
</reference>
<dbReference type="PROSITE" id="PS01094">
    <property type="entry name" value="UPF0076"/>
    <property type="match status" value="1"/>
</dbReference>
<dbReference type="FunFam" id="3.30.1330.40:FF:000001">
    <property type="entry name" value="L-PSP family endoribonuclease"/>
    <property type="match status" value="1"/>
</dbReference>
<evidence type="ECO:0000313" key="2">
    <source>
        <dbReference type="EMBL" id="QBH14539.1"/>
    </source>
</evidence>
<gene>
    <name evidence="3" type="ORF">DO021_13670</name>
    <name evidence="2" type="ORF">EYB58_17360</name>
</gene>
<dbReference type="RefSeq" id="WP_111957596.1">
    <property type="nucleotide sequence ID" value="NZ_CP036313.1"/>
</dbReference>
<sequence length="127" mass="13684">MTPVISKNAPAAVGPYSHAVIHNDTVYCAGQIPLDPATGEIVGITIEDQTRQVMSNLEAVLKDCHTSLKNIVKTTVFLASMDDFAGMNQIYEATLDGHKPARSAFQVGRLPKDALVEIECIAVCDKK</sequence>
<evidence type="ECO:0000313" key="4">
    <source>
        <dbReference type="Proteomes" id="UP000248798"/>
    </source>
</evidence>
<accession>A0A328F9R4</accession>
<dbReference type="Gene3D" id="3.30.1330.40">
    <property type="entry name" value="RutC-like"/>
    <property type="match status" value="1"/>
</dbReference>
<dbReference type="Proteomes" id="UP000293902">
    <property type="component" value="Chromosome"/>
</dbReference>
<dbReference type="Pfam" id="PF01042">
    <property type="entry name" value="Ribonuc_L-PSP"/>
    <property type="match status" value="1"/>
</dbReference>
<dbReference type="EMBL" id="QLNI01000027">
    <property type="protein sequence ID" value="RAM01404.1"/>
    <property type="molecule type" value="Genomic_DNA"/>
</dbReference>
<keyword evidence="5" id="KW-1185">Reference proteome</keyword>
<dbReference type="PANTHER" id="PTHR11803">
    <property type="entry name" value="2-IMINOBUTANOATE/2-IMINOPROPANOATE DEAMINASE RIDA"/>
    <property type="match status" value="1"/>
</dbReference>
<dbReference type="GO" id="GO:0005829">
    <property type="term" value="C:cytosol"/>
    <property type="evidence" value="ECO:0007669"/>
    <property type="project" value="TreeGrafter"/>
</dbReference>
<protein>
    <submittedName>
        <fullName evidence="3">Reactive intermediate/imine deaminase</fullName>
    </submittedName>
    <submittedName>
        <fullName evidence="2">RidA family protein</fullName>
    </submittedName>
</protein>
<evidence type="ECO:0000313" key="3">
    <source>
        <dbReference type="EMBL" id="RAM01404.1"/>
    </source>
</evidence>
<dbReference type="InterPro" id="IPR035959">
    <property type="entry name" value="RutC-like_sf"/>
</dbReference>